<organism evidence="2 3">
    <name type="scientific">Sinomicrobium oceani</name>
    <dbReference type="NCBI Taxonomy" id="1150368"/>
    <lineage>
        <taxon>Bacteria</taxon>
        <taxon>Pseudomonadati</taxon>
        <taxon>Bacteroidota</taxon>
        <taxon>Flavobacteriia</taxon>
        <taxon>Flavobacteriales</taxon>
        <taxon>Flavobacteriaceae</taxon>
        <taxon>Sinomicrobium</taxon>
    </lineage>
</organism>
<evidence type="ECO:0000313" key="3">
    <source>
        <dbReference type="Proteomes" id="UP000182248"/>
    </source>
</evidence>
<reference evidence="2 3" key="1">
    <citation type="submission" date="2016-11" db="EMBL/GenBank/DDBJ databases">
        <authorList>
            <person name="Jaros S."/>
            <person name="Januszkiewicz K."/>
            <person name="Wedrychowicz H."/>
        </authorList>
    </citation>
    <scope>NUCLEOTIDE SEQUENCE [LARGE SCALE GENOMIC DNA]</scope>
    <source>
        <strain evidence="2 3">CGMCC 1.12145</strain>
    </source>
</reference>
<dbReference type="Gene3D" id="3.30.70.100">
    <property type="match status" value="1"/>
</dbReference>
<keyword evidence="2" id="KW-0560">Oxidoreductase</keyword>
<dbReference type="STRING" id="1150368.SAMN02927921_02310"/>
<dbReference type="PANTHER" id="PTHR33336">
    <property type="entry name" value="QUINOL MONOOXYGENASE YGIN-RELATED"/>
    <property type="match status" value="1"/>
</dbReference>
<evidence type="ECO:0000259" key="1">
    <source>
        <dbReference type="PROSITE" id="PS51725"/>
    </source>
</evidence>
<dbReference type="SUPFAM" id="SSF54909">
    <property type="entry name" value="Dimeric alpha+beta barrel"/>
    <property type="match status" value="1"/>
</dbReference>
<dbReference type="EMBL" id="FPJE01000011">
    <property type="protein sequence ID" value="SFW55383.1"/>
    <property type="molecule type" value="Genomic_DNA"/>
</dbReference>
<evidence type="ECO:0000313" key="2">
    <source>
        <dbReference type="EMBL" id="SFW55383.1"/>
    </source>
</evidence>
<keyword evidence="3" id="KW-1185">Reference proteome</keyword>
<dbReference type="PANTHER" id="PTHR33336:SF3">
    <property type="entry name" value="ABM DOMAIN-CONTAINING PROTEIN"/>
    <property type="match status" value="1"/>
</dbReference>
<dbReference type="AlphaFoldDB" id="A0A1K1Q682"/>
<name>A0A1K1Q682_9FLAO</name>
<gene>
    <name evidence="2" type="ORF">SAMN02927921_02310</name>
</gene>
<accession>A0A1K1Q682</accession>
<feature type="domain" description="ABM" evidence="1">
    <location>
        <begin position="6"/>
        <end position="97"/>
    </location>
</feature>
<dbReference type="GO" id="GO:0004497">
    <property type="term" value="F:monooxygenase activity"/>
    <property type="evidence" value="ECO:0007669"/>
    <property type="project" value="UniProtKB-KW"/>
</dbReference>
<dbReference type="InterPro" id="IPR007138">
    <property type="entry name" value="ABM_dom"/>
</dbReference>
<sequence length="100" mass="11446">MNNKTITTFAKWQVKQGNLEAVISLLKEAVAKSSVEEGNLKYEVYQGNDNENILMLFEEYTNQEALEFHRNSAHFQDIVVGKIVPLLENRDVIISSLLDF</sequence>
<protein>
    <submittedName>
        <fullName evidence="2">Quinol monooxygenase YgiN</fullName>
    </submittedName>
</protein>
<dbReference type="InterPro" id="IPR050744">
    <property type="entry name" value="AI-2_Isomerase_LsrG"/>
</dbReference>
<dbReference type="Proteomes" id="UP000182248">
    <property type="component" value="Unassembled WGS sequence"/>
</dbReference>
<dbReference type="InterPro" id="IPR011008">
    <property type="entry name" value="Dimeric_a/b-barrel"/>
</dbReference>
<dbReference type="GO" id="GO:0005829">
    <property type="term" value="C:cytosol"/>
    <property type="evidence" value="ECO:0007669"/>
    <property type="project" value="TreeGrafter"/>
</dbReference>
<keyword evidence="2" id="KW-0503">Monooxygenase</keyword>
<dbReference type="Pfam" id="PF03992">
    <property type="entry name" value="ABM"/>
    <property type="match status" value="1"/>
</dbReference>
<dbReference type="OrthoDB" id="964493at2"/>
<dbReference type="RefSeq" id="WP_072317516.1">
    <property type="nucleotide sequence ID" value="NZ_FPJE01000011.1"/>
</dbReference>
<proteinExistence type="predicted"/>
<dbReference type="PROSITE" id="PS51725">
    <property type="entry name" value="ABM"/>
    <property type="match status" value="1"/>
</dbReference>